<evidence type="ECO:0000313" key="2">
    <source>
        <dbReference type="Proteomes" id="UP000251002"/>
    </source>
</evidence>
<keyword evidence="2" id="KW-1185">Reference proteome</keyword>
<name>A0A365L7A5_9BACL</name>
<dbReference type="AlphaFoldDB" id="A0A365L7A5"/>
<dbReference type="Proteomes" id="UP000251002">
    <property type="component" value="Unassembled WGS sequence"/>
</dbReference>
<accession>A0A365L7A5</accession>
<gene>
    <name evidence="1" type="ORF">DP120_03130</name>
</gene>
<sequence length="64" mass="7150">MTYILTLFEVMEIRELLSLKIASLKKSKLFLTTVHDSTGSLKADINLSIQEITDLENVLINAAV</sequence>
<comment type="caution">
    <text evidence="1">The sequence shown here is derived from an EMBL/GenBank/DDBJ whole genome shotgun (WGS) entry which is preliminary data.</text>
</comment>
<protein>
    <submittedName>
        <fullName evidence="1">Uncharacterized protein</fullName>
    </submittedName>
</protein>
<evidence type="ECO:0000313" key="1">
    <source>
        <dbReference type="EMBL" id="RAZ81292.1"/>
    </source>
</evidence>
<dbReference type="EMBL" id="QLZR01000001">
    <property type="protein sequence ID" value="RAZ81292.1"/>
    <property type="molecule type" value="Genomic_DNA"/>
</dbReference>
<dbReference type="RefSeq" id="WP_112221723.1">
    <property type="nucleotide sequence ID" value="NZ_CP047673.1"/>
</dbReference>
<reference evidence="1 2" key="1">
    <citation type="submission" date="2018-06" db="EMBL/GenBank/DDBJ databases">
        <title>The draft genome sequences of strains SCU63 and S1.</title>
        <authorList>
            <person name="Gan L."/>
        </authorList>
    </citation>
    <scope>NUCLEOTIDE SEQUENCE [LARGE SCALE GENOMIC DNA]</scope>
    <source>
        <strain evidence="1 2">SCU63</strain>
    </source>
</reference>
<organism evidence="1 2">
    <name type="scientific">Planococcus halotolerans</name>
    <dbReference type="NCBI Taxonomy" id="2233542"/>
    <lineage>
        <taxon>Bacteria</taxon>
        <taxon>Bacillati</taxon>
        <taxon>Bacillota</taxon>
        <taxon>Bacilli</taxon>
        <taxon>Bacillales</taxon>
        <taxon>Caryophanaceae</taxon>
        <taxon>Planococcus</taxon>
    </lineage>
</organism>
<proteinExistence type="predicted"/>